<dbReference type="Gene3D" id="1.10.555.10">
    <property type="entry name" value="Rho GTPase activation protein"/>
    <property type="match status" value="1"/>
</dbReference>
<dbReference type="InParanoid" id="D3B5S2"/>
<dbReference type="EMBL" id="ADBJ01000017">
    <property type="protein sequence ID" value="EFA83220.1"/>
    <property type="molecule type" value="Genomic_DNA"/>
</dbReference>
<accession>D3B5S2</accession>
<gene>
    <name evidence="1" type="ORF">PPL_04010</name>
</gene>
<sequence>MSPLSIVKLLIPSKNNQDVTKISQNLIICTELLEQKGKQLKDVFLKCKQLHKDKKLKNIDFSKINCSSSPYQVANAIRLILKEYELIDSETFSWLSLSLTIMNDKLSLFVMRTILCSLPVPVFSIIEHLFAFLFRFSMLSGSSIHSISERFAKWLYHDGDITKQITRISNTISELLRNYDSCFKRCPTTGRPVSIATIFFNPQFSPSLSFESLTDTELEDNIGAAFKEIKSESIDITIANYFLKLCISNQSRAANIFSNSENHGEQTNHMDLVIRFLQNTSRFAYDPANIISGSTDSLSSLESLAQSRSNSTSSNCSIGSTLGTKFDILVDRRRFKLKISIDSKVSLIVRECINLSYHIDGHCPLEMLETAALMVDVVTDELGKLIINNLIVKESELHPIFSSMDHRNIGSIAREISDRVRSLPTYFDKLKKEASDLVMNFLQVENNEALPKLSAMQEVLEKVLNHIGEITKLWTPIIDFDRQNQPSNHLHAEVSTGYTLIDYAIREIEHTLVQNVGSNHLVSLSKLMKQLLEMSKLRLEEFESLNTPDPDDILYNGPVQSLCVRDKKLMVASIFLQLDELKQYIKQTSRILHPRSSGQLIARHSYRTNLMILLFSMVPSYRSYLGGVPVSGSSLNLNLANKRGKSGRVTSVNVPRLNTKIKSLVDGLNNYLIPS</sequence>
<proteinExistence type="predicted"/>
<dbReference type="InterPro" id="IPR008936">
    <property type="entry name" value="Rho_GTPase_activation_prot"/>
</dbReference>
<protein>
    <submittedName>
        <fullName evidence="1">Uncharacterized protein</fullName>
    </submittedName>
</protein>
<keyword evidence="2" id="KW-1185">Reference proteome</keyword>
<dbReference type="GeneID" id="31359497"/>
<dbReference type="RefSeq" id="XP_020435337.1">
    <property type="nucleotide sequence ID" value="XM_020574923.1"/>
</dbReference>
<evidence type="ECO:0000313" key="2">
    <source>
        <dbReference type="Proteomes" id="UP000001396"/>
    </source>
</evidence>
<dbReference type="SUPFAM" id="SSF48350">
    <property type="entry name" value="GTPase activation domain, GAP"/>
    <property type="match status" value="1"/>
</dbReference>
<dbReference type="AlphaFoldDB" id="D3B5S2"/>
<organism evidence="1 2">
    <name type="scientific">Heterostelium pallidum (strain ATCC 26659 / Pp 5 / PN500)</name>
    <name type="common">Cellular slime mold</name>
    <name type="synonym">Polysphondylium pallidum</name>
    <dbReference type="NCBI Taxonomy" id="670386"/>
    <lineage>
        <taxon>Eukaryota</taxon>
        <taxon>Amoebozoa</taxon>
        <taxon>Evosea</taxon>
        <taxon>Eumycetozoa</taxon>
        <taxon>Dictyostelia</taxon>
        <taxon>Acytosteliales</taxon>
        <taxon>Acytosteliaceae</taxon>
        <taxon>Heterostelium</taxon>
    </lineage>
</organism>
<comment type="caution">
    <text evidence="1">The sequence shown here is derived from an EMBL/GenBank/DDBJ whole genome shotgun (WGS) entry which is preliminary data.</text>
</comment>
<reference evidence="1 2" key="1">
    <citation type="journal article" date="2011" name="Genome Res.">
        <title>Phylogeny-wide analysis of social amoeba genomes highlights ancient origins for complex intercellular communication.</title>
        <authorList>
            <person name="Heidel A.J."/>
            <person name="Lawal H.M."/>
            <person name="Felder M."/>
            <person name="Schilde C."/>
            <person name="Helps N.R."/>
            <person name="Tunggal B."/>
            <person name="Rivero F."/>
            <person name="John U."/>
            <person name="Schleicher M."/>
            <person name="Eichinger L."/>
            <person name="Platzer M."/>
            <person name="Noegel A.A."/>
            <person name="Schaap P."/>
            <person name="Gloeckner G."/>
        </authorList>
    </citation>
    <scope>NUCLEOTIDE SEQUENCE [LARGE SCALE GENOMIC DNA]</scope>
    <source>
        <strain evidence="2">ATCC 26659 / Pp 5 / PN500</strain>
    </source>
</reference>
<dbReference type="Proteomes" id="UP000001396">
    <property type="component" value="Unassembled WGS sequence"/>
</dbReference>
<name>D3B5S2_HETP5</name>
<evidence type="ECO:0000313" key="1">
    <source>
        <dbReference type="EMBL" id="EFA83220.1"/>
    </source>
</evidence>